<name>A0A081NJE7_9GAMM</name>
<keyword evidence="1" id="KW-0472">Membrane</keyword>
<dbReference type="Proteomes" id="UP000028073">
    <property type="component" value="Unassembled WGS sequence"/>
</dbReference>
<accession>A0A081NJE7</accession>
<evidence type="ECO:0008006" key="4">
    <source>
        <dbReference type="Google" id="ProtNLM"/>
    </source>
</evidence>
<sequence>MSQNLSKRTLITTLLISAVLAGCSSQPSKIAEQPLPAIEFAPEGADQLLERAKRSQFPESARLKIQASDQLVDSQMVRAQTILDSLNYEELPDTLKAEMAVTRARIAELTGQNWEIFFWLDRASVINSSNTRLLDKSHTLKAQAYNRYREYVAALDEWSMLSNISELDQHPKNRDAFWETLLNAPEERLITLGNQTSNEAMKGWLELALVYRPGKSLDQQLSDLSNWRTRWQNHPAITYLPKDISALQVVSTQKPDKITLLLPVSGPLASAGRAIRDGFLAAYYENLSDSEESTPEVTIVDTHGKNVVELANEAKTKGTELIIGPLDKINVSLLKENTPEGVTVLALNTLEDNGSHITQKDSFFEYGLSTEDEARTVARRGILDGHRRVLILRPESSWGDRATNSFVAEWTNLGGEVAGISEFNNTTEFSQLAGQALQVDESQKRAKELNRILRKKLGFEPRRRHDVDMIYMPSNPKEARQLKPALSYQFAGKLPVYATSSAYSGRVTPSRDQDLDSLRVPVMAWYLPDQKGSLESNIRATWSSSRGQYGSLYAMGADAFKLYPRLQQLASLPGSRLEGLTGLLSINSTHHVERELSWQVFRNGRLRPLPIPVQEKADVLAVKASQ</sequence>
<dbReference type="RefSeq" id="WP_034831749.1">
    <property type="nucleotide sequence ID" value="NZ_JOKH01000001.1"/>
</dbReference>
<comment type="caution">
    <text evidence="2">The sequence shown here is derived from an EMBL/GenBank/DDBJ whole genome shotgun (WGS) entry which is preliminary data.</text>
</comment>
<dbReference type="Pfam" id="PF04348">
    <property type="entry name" value="LppC"/>
    <property type="match status" value="1"/>
</dbReference>
<dbReference type="InterPro" id="IPR028082">
    <property type="entry name" value="Peripla_BP_I"/>
</dbReference>
<organism evidence="2 3">
    <name type="scientific">Endozoicomonas numazuensis</name>
    <dbReference type="NCBI Taxonomy" id="1137799"/>
    <lineage>
        <taxon>Bacteria</taxon>
        <taxon>Pseudomonadati</taxon>
        <taxon>Pseudomonadota</taxon>
        <taxon>Gammaproteobacteria</taxon>
        <taxon>Oceanospirillales</taxon>
        <taxon>Endozoicomonadaceae</taxon>
        <taxon>Endozoicomonas</taxon>
    </lineage>
</organism>
<evidence type="ECO:0000313" key="3">
    <source>
        <dbReference type="Proteomes" id="UP000028073"/>
    </source>
</evidence>
<dbReference type="Gene3D" id="1.25.40.650">
    <property type="match status" value="1"/>
</dbReference>
<dbReference type="SUPFAM" id="SSF53822">
    <property type="entry name" value="Periplasmic binding protein-like I"/>
    <property type="match status" value="1"/>
</dbReference>
<keyword evidence="3" id="KW-1185">Reference proteome</keyword>
<proteinExistence type="predicted"/>
<reference evidence="2 3" key="1">
    <citation type="submission" date="2014-06" db="EMBL/GenBank/DDBJ databases">
        <title>Whole Genome Sequences of Three Symbiotic Endozoicomonas Bacteria.</title>
        <authorList>
            <person name="Neave M.J."/>
            <person name="Apprill A."/>
            <person name="Voolstra C.R."/>
        </authorList>
    </citation>
    <scope>NUCLEOTIDE SEQUENCE [LARGE SCALE GENOMIC DNA]</scope>
    <source>
        <strain evidence="2 3">DSM 25634</strain>
    </source>
</reference>
<dbReference type="OrthoDB" id="6708821at2"/>
<dbReference type="GO" id="GO:0030234">
    <property type="term" value="F:enzyme regulator activity"/>
    <property type="evidence" value="ECO:0007669"/>
    <property type="project" value="TreeGrafter"/>
</dbReference>
<evidence type="ECO:0000256" key="1">
    <source>
        <dbReference type="ARBA" id="ARBA00023136"/>
    </source>
</evidence>
<dbReference type="GO" id="GO:0009252">
    <property type="term" value="P:peptidoglycan biosynthetic process"/>
    <property type="evidence" value="ECO:0007669"/>
    <property type="project" value="TreeGrafter"/>
</dbReference>
<dbReference type="Gene3D" id="3.40.50.2300">
    <property type="match status" value="2"/>
</dbReference>
<dbReference type="eggNOG" id="COG3107">
    <property type="taxonomic scope" value="Bacteria"/>
</dbReference>
<evidence type="ECO:0000313" key="2">
    <source>
        <dbReference type="EMBL" id="KEQ18570.1"/>
    </source>
</evidence>
<protein>
    <recommendedName>
        <fullName evidence="4">Penicillin-binding protein activator</fullName>
    </recommendedName>
</protein>
<dbReference type="PROSITE" id="PS51257">
    <property type="entry name" value="PROKAR_LIPOPROTEIN"/>
    <property type="match status" value="1"/>
</dbReference>
<dbReference type="GO" id="GO:0031241">
    <property type="term" value="C:periplasmic side of cell outer membrane"/>
    <property type="evidence" value="ECO:0007669"/>
    <property type="project" value="TreeGrafter"/>
</dbReference>
<dbReference type="PANTHER" id="PTHR38038">
    <property type="entry name" value="PENICILLIN-BINDING PROTEIN ACTIVATOR LPOA"/>
    <property type="match status" value="1"/>
</dbReference>
<gene>
    <name evidence="2" type="ORF">GZ78_00015</name>
</gene>
<dbReference type="InterPro" id="IPR007443">
    <property type="entry name" value="LpoA"/>
</dbReference>
<dbReference type="AlphaFoldDB" id="A0A081NJE7"/>
<dbReference type="STRING" id="1137799.GZ78_00015"/>
<dbReference type="PANTHER" id="PTHR38038:SF1">
    <property type="entry name" value="PENICILLIN-BINDING PROTEIN ACTIVATOR LPOA"/>
    <property type="match status" value="1"/>
</dbReference>
<dbReference type="CDD" id="cd06339">
    <property type="entry name" value="PBP1_YraM_LppC_lipoprotein-like"/>
    <property type="match status" value="1"/>
</dbReference>
<dbReference type="EMBL" id="JOKH01000001">
    <property type="protein sequence ID" value="KEQ18570.1"/>
    <property type="molecule type" value="Genomic_DNA"/>
</dbReference>